<dbReference type="EMBL" id="OCTY01000002">
    <property type="protein sequence ID" value="SOJ56267.1"/>
    <property type="molecule type" value="Genomic_DNA"/>
</dbReference>
<evidence type="ECO:0000259" key="3">
    <source>
        <dbReference type="PROSITE" id="PS51782"/>
    </source>
</evidence>
<dbReference type="Pfam" id="PF01476">
    <property type="entry name" value="LysM"/>
    <property type="match status" value="1"/>
</dbReference>
<protein>
    <recommendedName>
        <fullName evidence="6">Lectin</fullName>
    </recommendedName>
</protein>
<evidence type="ECO:0000313" key="4">
    <source>
        <dbReference type="EMBL" id="SOJ56267.1"/>
    </source>
</evidence>
<reference evidence="4 5" key="1">
    <citation type="submission" date="2017-10" db="EMBL/GenBank/DDBJ databases">
        <authorList>
            <consortium name="Urmite Genomes"/>
        </authorList>
    </citation>
    <scope>NUCLEOTIDE SEQUENCE [LARGE SCALE GENOMIC DNA]</scope>
    <source>
        <strain evidence="4 5">FB-527</strain>
    </source>
</reference>
<dbReference type="SUPFAM" id="SSF54106">
    <property type="entry name" value="LysM domain"/>
    <property type="match status" value="1"/>
</dbReference>
<dbReference type="RefSeq" id="WP_186243907.1">
    <property type="nucleotide sequence ID" value="NZ_OCTY01000002.1"/>
</dbReference>
<evidence type="ECO:0000259" key="2">
    <source>
        <dbReference type="PROSITE" id="PS50927"/>
    </source>
</evidence>
<dbReference type="Gene3D" id="3.10.350.10">
    <property type="entry name" value="LysM domain"/>
    <property type="match status" value="1"/>
</dbReference>
<feature type="region of interest" description="Disordered" evidence="1">
    <location>
        <begin position="104"/>
        <end position="155"/>
    </location>
</feature>
<organism evidence="4 5">
    <name type="scientific">Mycobacterium simulans</name>
    <dbReference type="NCBI Taxonomy" id="627089"/>
    <lineage>
        <taxon>Bacteria</taxon>
        <taxon>Bacillati</taxon>
        <taxon>Actinomycetota</taxon>
        <taxon>Actinomycetes</taxon>
        <taxon>Mycobacteriales</taxon>
        <taxon>Mycobacteriaceae</taxon>
        <taxon>Mycobacterium</taxon>
    </lineage>
</organism>
<dbReference type="SUPFAM" id="SSF51110">
    <property type="entry name" value="alpha-D-mannose-specific plant lectins"/>
    <property type="match status" value="1"/>
</dbReference>
<dbReference type="PROSITE" id="PS50927">
    <property type="entry name" value="BULB_LECTIN"/>
    <property type="match status" value="1"/>
</dbReference>
<comment type="caution">
    <text evidence="4">The sequence shown here is derived from an EMBL/GenBank/DDBJ whole genome shotgun (WGS) entry which is preliminary data.</text>
</comment>
<dbReference type="InterPro" id="IPR052196">
    <property type="entry name" value="Bact_Kbp"/>
</dbReference>
<feature type="domain" description="LysM" evidence="3">
    <location>
        <begin position="157"/>
        <end position="204"/>
    </location>
</feature>
<dbReference type="SMART" id="SM00108">
    <property type="entry name" value="B_lectin"/>
    <property type="match status" value="1"/>
</dbReference>
<keyword evidence="5" id="KW-1185">Reference proteome</keyword>
<dbReference type="Proteomes" id="UP000554965">
    <property type="component" value="Unassembled WGS sequence"/>
</dbReference>
<gene>
    <name evidence="4" type="ORF">MSIMFB_03740</name>
</gene>
<dbReference type="AlphaFoldDB" id="A0A7Z7IMC8"/>
<proteinExistence type="predicted"/>
<name>A0A7Z7IMC8_9MYCO</name>
<dbReference type="CDD" id="cd00118">
    <property type="entry name" value="LysM"/>
    <property type="match status" value="1"/>
</dbReference>
<dbReference type="PROSITE" id="PS51782">
    <property type="entry name" value="LYSM"/>
    <property type="match status" value="1"/>
</dbReference>
<dbReference type="InterPro" id="IPR036779">
    <property type="entry name" value="LysM_dom_sf"/>
</dbReference>
<dbReference type="CDD" id="cd00028">
    <property type="entry name" value="B_lectin"/>
    <property type="match status" value="1"/>
</dbReference>
<dbReference type="InterPro" id="IPR001480">
    <property type="entry name" value="Bulb-type_lectin_dom"/>
</dbReference>
<evidence type="ECO:0008006" key="6">
    <source>
        <dbReference type="Google" id="ProtNLM"/>
    </source>
</evidence>
<feature type="compositionally biased region" description="Low complexity" evidence="1">
    <location>
        <begin position="118"/>
        <end position="132"/>
    </location>
</feature>
<dbReference type="Gene3D" id="2.90.10.10">
    <property type="entry name" value="Bulb-type lectin domain"/>
    <property type="match status" value="3"/>
</dbReference>
<dbReference type="InterPro" id="IPR036426">
    <property type="entry name" value="Bulb-type_lectin_dom_sf"/>
</dbReference>
<evidence type="ECO:0000256" key="1">
    <source>
        <dbReference type="SAM" id="MobiDB-lite"/>
    </source>
</evidence>
<accession>A0A7Z7IMC8</accession>
<dbReference type="PANTHER" id="PTHR34700:SF4">
    <property type="entry name" value="PHAGE-LIKE ELEMENT PBSX PROTEIN XKDP"/>
    <property type="match status" value="1"/>
</dbReference>
<dbReference type="InterPro" id="IPR018392">
    <property type="entry name" value="LysM"/>
</dbReference>
<sequence length="205" mass="21750">MQDTLTEGQKLVRGESLVSHNGAYTLTLQEDGNLVLASRGTPLWATSTNGQDVVRAEVQRDGNFVVYTADKPVWHTDTKGKKDVKLVLQDDRNLVLYAADGPAWSTHTETDAPPPPEAAAAEQAAAAESAQPVGQAEPGPAPEAVSETEPAPEPAARTYTVVSGDTLWAIAERFYGDGSKYQVIADASGIPNPDLIYPGQVLTIP</sequence>
<feature type="domain" description="Bulb-type lectin" evidence="2">
    <location>
        <begin position="2"/>
        <end position="109"/>
    </location>
</feature>
<evidence type="ECO:0000313" key="5">
    <source>
        <dbReference type="Proteomes" id="UP000554965"/>
    </source>
</evidence>
<dbReference type="SMART" id="SM00257">
    <property type="entry name" value="LysM"/>
    <property type="match status" value="1"/>
</dbReference>
<dbReference type="PANTHER" id="PTHR34700">
    <property type="entry name" value="POTASSIUM BINDING PROTEIN KBP"/>
    <property type="match status" value="1"/>
</dbReference>